<sequence length="66" mass="7846">MAWASRNEEAFSPSNWFNLVTATVQPWYYYCPIGFRRTFRVTGHPRENRDNRVRYLGGDWRAVCGD</sequence>
<evidence type="ECO:0000313" key="2">
    <source>
        <dbReference type="Proteomes" id="UP000827092"/>
    </source>
</evidence>
<accession>A0AAV6UJZ2</accession>
<dbReference type="Proteomes" id="UP000827092">
    <property type="component" value="Unassembled WGS sequence"/>
</dbReference>
<dbReference type="EMBL" id="JAFNEN010000388">
    <property type="protein sequence ID" value="KAG8184074.1"/>
    <property type="molecule type" value="Genomic_DNA"/>
</dbReference>
<dbReference type="AlphaFoldDB" id="A0AAV6UJZ2"/>
<organism evidence="1 2">
    <name type="scientific">Oedothorax gibbosus</name>
    <dbReference type="NCBI Taxonomy" id="931172"/>
    <lineage>
        <taxon>Eukaryota</taxon>
        <taxon>Metazoa</taxon>
        <taxon>Ecdysozoa</taxon>
        <taxon>Arthropoda</taxon>
        <taxon>Chelicerata</taxon>
        <taxon>Arachnida</taxon>
        <taxon>Araneae</taxon>
        <taxon>Araneomorphae</taxon>
        <taxon>Entelegynae</taxon>
        <taxon>Araneoidea</taxon>
        <taxon>Linyphiidae</taxon>
        <taxon>Erigoninae</taxon>
        <taxon>Oedothorax</taxon>
    </lineage>
</organism>
<protein>
    <submittedName>
        <fullName evidence="1">Uncharacterized protein</fullName>
    </submittedName>
</protein>
<comment type="caution">
    <text evidence="1">The sequence shown here is derived from an EMBL/GenBank/DDBJ whole genome shotgun (WGS) entry which is preliminary data.</text>
</comment>
<gene>
    <name evidence="1" type="ORF">JTE90_006711</name>
</gene>
<keyword evidence="2" id="KW-1185">Reference proteome</keyword>
<reference evidence="1 2" key="1">
    <citation type="journal article" date="2022" name="Nat. Ecol. Evol.">
        <title>A masculinizing supergene underlies an exaggerated male reproductive morph in a spider.</title>
        <authorList>
            <person name="Hendrickx F."/>
            <person name="De Corte Z."/>
            <person name="Sonet G."/>
            <person name="Van Belleghem S.M."/>
            <person name="Kostlbacher S."/>
            <person name="Vangestel C."/>
        </authorList>
    </citation>
    <scope>NUCLEOTIDE SEQUENCE [LARGE SCALE GENOMIC DNA]</scope>
    <source>
        <strain evidence="1">W744_W776</strain>
    </source>
</reference>
<evidence type="ECO:0000313" key="1">
    <source>
        <dbReference type="EMBL" id="KAG8184074.1"/>
    </source>
</evidence>
<proteinExistence type="predicted"/>
<name>A0AAV6UJZ2_9ARAC</name>